<dbReference type="Gene3D" id="3.40.50.720">
    <property type="entry name" value="NAD(P)-binding Rossmann-like Domain"/>
    <property type="match status" value="1"/>
</dbReference>
<feature type="domain" description="ThuA-like" evidence="1">
    <location>
        <begin position="10"/>
        <end position="197"/>
    </location>
</feature>
<dbReference type="SUPFAM" id="SSF51735">
    <property type="entry name" value="NAD(P)-binding Rossmann-fold domains"/>
    <property type="match status" value="1"/>
</dbReference>
<dbReference type="SUPFAM" id="SSF52317">
    <property type="entry name" value="Class I glutamine amidotransferase-like"/>
    <property type="match status" value="1"/>
</dbReference>
<reference evidence="2" key="1">
    <citation type="submission" date="2018-05" db="EMBL/GenBank/DDBJ databases">
        <authorList>
            <person name="Lanie J.A."/>
            <person name="Ng W.-L."/>
            <person name="Kazmierczak K.M."/>
            <person name="Andrzejewski T.M."/>
            <person name="Davidsen T.M."/>
            <person name="Wayne K.J."/>
            <person name="Tettelin H."/>
            <person name="Glass J.I."/>
            <person name="Rusch D."/>
            <person name="Podicherti R."/>
            <person name="Tsui H.-C.T."/>
            <person name="Winkler M.E."/>
        </authorList>
    </citation>
    <scope>NUCLEOTIDE SEQUENCE</scope>
</reference>
<dbReference type="PANTHER" id="PTHR40469">
    <property type="entry name" value="SECRETED GLYCOSYL HYDROLASE"/>
    <property type="match status" value="1"/>
</dbReference>
<dbReference type="Pfam" id="PF06283">
    <property type="entry name" value="ThuA"/>
    <property type="match status" value="1"/>
</dbReference>
<dbReference type="InterPro" id="IPR036291">
    <property type="entry name" value="NAD(P)-bd_dom_sf"/>
</dbReference>
<accession>A0A382I1G5</accession>
<evidence type="ECO:0000313" key="2">
    <source>
        <dbReference type="EMBL" id="SVB93426.1"/>
    </source>
</evidence>
<feature type="non-terminal residue" evidence="2">
    <location>
        <position position="277"/>
    </location>
</feature>
<organism evidence="2">
    <name type="scientific">marine metagenome</name>
    <dbReference type="NCBI Taxonomy" id="408172"/>
    <lineage>
        <taxon>unclassified sequences</taxon>
        <taxon>metagenomes</taxon>
        <taxon>ecological metagenomes</taxon>
    </lineage>
</organism>
<name>A0A382I1G5_9ZZZZ</name>
<evidence type="ECO:0000259" key="1">
    <source>
        <dbReference type="Pfam" id="PF06283"/>
    </source>
</evidence>
<dbReference type="InterPro" id="IPR029010">
    <property type="entry name" value="ThuA-like"/>
</dbReference>
<dbReference type="Gene3D" id="3.40.50.880">
    <property type="match status" value="1"/>
</dbReference>
<gene>
    <name evidence="2" type="ORF">METZ01_LOCUS246280</name>
</gene>
<dbReference type="EMBL" id="UINC01064601">
    <property type="protein sequence ID" value="SVB93426.1"/>
    <property type="molecule type" value="Genomic_DNA"/>
</dbReference>
<protein>
    <recommendedName>
        <fullName evidence="1">ThuA-like domain-containing protein</fullName>
    </recommendedName>
</protein>
<proteinExistence type="predicted"/>
<dbReference type="PANTHER" id="PTHR40469:SF2">
    <property type="entry name" value="GALACTOSE-BINDING DOMAIN-LIKE SUPERFAMILY PROTEIN"/>
    <property type="match status" value="1"/>
</dbReference>
<dbReference type="AlphaFoldDB" id="A0A382I1G5"/>
<sequence length="277" mass="30514">MVIGGAAHPFEKCAAIFKSAMEVGRVFSIEVTEDRGALVDLSTYDAVAIYTGGGEMSADQERELINFVRTGGGLVAIHCANAAMEKYPDYLEMVGTEFVGHGPIAEFGVETSDQASHILPRLSSGFTVTDEFYKLERRTEAELTEFQHGTWQFDRQVMGYVRDFGEGRVFYTALGHDERTFRHPDFQDQVYKGLRYACGMKEGPPIRMGLLGYGPAFGMGEHHSQRIADTQGFELAAVCDRDPARLTAAKEEQGDHVATFADAREMANSGLIDLGFV</sequence>
<dbReference type="InterPro" id="IPR029062">
    <property type="entry name" value="Class_I_gatase-like"/>
</dbReference>